<evidence type="ECO:0000313" key="3">
    <source>
        <dbReference type="Proteomes" id="UP000499080"/>
    </source>
</evidence>
<organism evidence="2 3">
    <name type="scientific">Araneus ventricosus</name>
    <name type="common">Orbweaver spider</name>
    <name type="synonym">Epeira ventricosa</name>
    <dbReference type="NCBI Taxonomy" id="182803"/>
    <lineage>
        <taxon>Eukaryota</taxon>
        <taxon>Metazoa</taxon>
        <taxon>Ecdysozoa</taxon>
        <taxon>Arthropoda</taxon>
        <taxon>Chelicerata</taxon>
        <taxon>Arachnida</taxon>
        <taxon>Araneae</taxon>
        <taxon>Araneomorphae</taxon>
        <taxon>Entelegynae</taxon>
        <taxon>Araneoidea</taxon>
        <taxon>Araneidae</taxon>
        <taxon>Araneus</taxon>
    </lineage>
</organism>
<name>A0A4Y2J3J3_ARAVE</name>
<dbReference type="Proteomes" id="UP000499080">
    <property type="component" value="Unassembled WGS sequence"/>
</dbReference>
<accession>A0A4Y2J3J3</accession>
<feature type="region of interest" description="Disordered" evidence="1">
    <location>
        <begin position="37"/>
        <end position="69"/>
    </location>
</feature>
<sequence>MEICAVKRDLLIWKVTGKDSVSPGWVVVMSPPLCGEDSKGGARENKCRGDVPAGSETKVRTENVEKEEPETIRAEAEMIDECQLPPTTEVLLVCCVNREEFKAAQASDKFC</sequence>
<evidence type="ECO:0000256" key="1">
    <source>
        <dbReference type="SAM" id="MobiDB-lite"/>
    </source>
</evidence>
<keyword evidence="3" id="KW-1185">Reference proteome</keyword>
<dbReference type="EMBL" id="BGPR01003162">
    <property type="protein sequence ID" value="GBM84464.1"/>
    <property type="molecule type" value="Genomic_DNA"/>
</dbReference>
<gene>
    <name evidence="2" type="ORF">AVEN_192179_1</name>
</gene>
<protein>
    <submittedName>
        <fullName evidence="2">Uncharacterized protein</fullName>
    </submittedName>
</protein>
<comment type="caution">
    <text evidence="2">The sequence shown here is derived from an EMBL/GenBank/DDBJ whole genome shotgun (WGS) entry which is preliminary data.</text>
</comment>
<evidence type="ECO:0000313" key="2">
    <source>
        <dbReference type="EMBL" id="GBM84464.1"/>
    </source>
</evidence>
<reference evidence="2 3" key="1">
    <citation type="journal article" date="2019" name="Sci. Rep.">
        <title>Orb-weaving spider Araneus ventricosus genome elucidates the spidroin gene catalogue.</title>
        <authorList>
            <person name="Kono N."/>
            <person name="Nakamura H."/>
            <person name="Ohtoshi R."/>
            <person name="Moran D.A.P."/>
            <person name="Shinohara A."/>
            <person name="Yoshida Y."/>
            <person name="Fujiwara M."/>
            <person name="Mori M."/>
            <person name="Tomita M."/>
            <person name="Arakawa K."/>
        </authorList>
    </citation>
    <scope>NUCLEOTIDE SEQUENCE [LARGE SCALE GENOMIC DNA]</scope>
</reference>
<feature type="compositionally biased region" description="Basic and acidic residues" evidence="1">
    <location>
        <begin position="57"/>
        <end position="69"/>
    </location>
</feature>
<feature type="compositionally biased region" description="Basic and acidic residues" evidence="1">
    <location>
        <begin position="37"/>
        <end position="49"/>
    </location>
</feature>
<proteinExistence type="predicted"/>
<dbReference type="AlphaFoldDB" id="A0A4Y2J3J3"/>